<dbReference type="GO" id="GO:0000445">
    <property type="term" value="C:THO complex part of transcription export complex"/>
    <property type="evidence" value="ECO:0007669"/>
    <property type="project" value="TreeGrafter"/>
</dbReference>
<dbReference type="Pfam" id="PF00400">
    <property type="entry name" value="WD40"/>
    <property type="match status" value="2"/>
</dbReference>
<sequence>MVSFPSTKELSKGQVRDLRTGHRSKILSVAWSASGTKLASGSYDHTAKVFSLGECALANIRDAVGVDLKGHSADVDQVKWHPTDDFGLATTSADKTVKVWDVRAPAKPSATVQTTGRKY</sequence>
<dbReference type="PROSITE" id="PS50294">
    <property type="entry name" value="WD_REPEATS_REGION"/>
    <property type="match status" value="2"/>
</dbReference>
<evidence type="ECO:0000313" key="5">
    <source>
        <dbReference type="EMBL" id="ORY46628.1"/>
    </source>
</evidence>
<name>A0A1Y2CHW1_9FUNG</name>
<dbReference type="PANTHER" id="PTHR22839">
    <property type="entry name" value="THO COMPLEX SUBUNIT 3 THO3"/>
    <property type="match status" value="1"/>
</dbReference>
<organism evidence="5 6">
    <name type="scientific">Rhizoclosmatium globosum</name>
    <dbReference type="NCBI Taxonomy" id="329046"/>
    <lineage>
        <taxon>Eukaryota</taxon>
        <taxon>Fungi</taxon>
        <taxon>Fungi incertae sedis</taxon>
        <taxon>Chytridiomycota</taxon>
        <taxon>Chytridiomycota incertae sedis</taxon>
        <taxon>Chytridiomycetes</taxon>
        <taxon>Chytridiales</taxon>
        <taxon>Chytriomycetaceae</taxon>
        <taxon>Rhizoclosmatium</taxon>
    </lineage>
</organism>
<accession>A0A1Y2CHW1</accession>
<dbReference type="SMART" id="SM00320">
    <property type="entry name" value="WD40"/>
    <property type="match status" value="2"/>
</dbReference>
<dbReference type="PROSITE" id="PS00678">
    <property type="entry name" value="WD_REPEATS_1"/>
    <property type="match status" value="1"/>
</dbReference>
<dbReference type="SUPFAM" id="SSF50978">
    <property type="entry name" value="WD40 repeat-like"/>
    <property type="match status" value="1"/>
</dbReference>
<proteinExistence type="inferred from homology"/>
<dbReference type="PROSITE" id="PS50082">
    <property type="entry name" value="WD_REPEATS_2"/>
    <property type="match status" value="2"/>
</dbReference>
<dbReference type="Gene3D" id="2.130.10.10">
    <property type="entry name" value="YVTN repeat-like/Quinoprotein amine dehydrogenase"/>
    <property type="match status" value="1"/>
</dbReference>
<dbReference type="PANTHER" id="PTHR22839:SF0">
    <property type="entry name" value="THO COMPLEX SUBUNIT 3"/>
    <property type="match status" value="1"/>
</dbReference>
<evidence type="ECO:0000256" key="3">
    <source>
        <dbReference type="ARBA" id="ARBA00046343"/>
    </source>
</evidence>
<evidence type="ECO:0000313" key="6">
    <source>
        <dbReference type="Proteomes" id="UP000193642"/>
    </source>
</evidence>
<comment type="caution">
    <text evidence="5">The sequence shown here is derived from an EMBL/GenBank/DDBJ whole genome shotgun (WGS) entry which is preliminary data.</text>
</comment>
<evidence type="ECO:0000256" key="1">
    <source>
        <dbReference type="ARBA" id="ARBA00022574"/>
    </source>
</evidence>
<keyword evidence="6" id="KW-1185">Reference proteome</keyword>
<dbReference type="OrthoDB" id="340259at2759"/>
<dbReference type="InterPro" id="IPR040132">
    <property type="entry name" value="Tex1/THOC3"/>
</dbReference>
<protein>
    <submittedName>
        <fullName evidence="5">Uncharacterized protein</fullName>
    </submittedName>
</protein>
<comment type="similarity">
    <text evidence="3">Belongs to the THOC3 family.</text>
</comment>
<gene>
    <name evidence="5" type="ORF">BCR33DRAFT_132604</name>
</gene>
<dbReference type="InterPro" id="IPR001680">
    <property type="entry name" value="WD40_rpt"/>
</dbReference>
<dbReference type="EMBL" id="MCGO01000016">
    <property type="protein sequence ID" value="ORY46628.1"/>
    <property type="molecule type" value="Genomic_DNA"/>
</dbReference>
<dbReference type="InterPro" id="IPR036322">
    <property type="entry name" value="WD40_repeat_dom_sf"/>
</dbReference>
<reference evidence="5 6" key="1">
    <citation type="submission" date="2016-07" db="EMBL/GenBank/DDBJ databases">
        <title>Pervasive Adenine N6-methylation of Active Genes in Fungi.</title>
        <authorList>
            <consortium name="DOE Joint Genome Institute"/>
            <person name="Mondo S.J."/>
            <person name="Dannebaum R.O."/>
            <person name="Kuo R.C."/>
            <person name="Labutti K."/>
            <person name="Haridas S."/>
            <person name="Kuo A."/>
            <person name="Salamov A."/>
            <person name="Ahrendt S.R."/>
            <person name="Lipzen A."/>
            <person name="Sullivan W."/>
            <person name="Andreopoulos W.B."/>
            <person name="Clum A."/>
            <person name="Lindquist E."/>
            <person name="Daum C."/>
            <person name="Ramamoorthy G.K."/>
            <person name="Gryganskyi A."/>
            <person name="Culley D."/>
            <person name="Magnuson J.K."/>
            <person name="James T.Y."/>
            <person name="O'Malley M.A."/>
            <person name="Stajich J.E."/>
            <person name="Spatafora J.W."/>
            <person name="Visel A."/>
            <person name="Grigoriev I.V."/>
        </authorList>
    </citation>
    <scope>NUCLEOTIDE SEQUENCE [LARGE SCALE GENOMIC DNA]</scope>
    <source>
        <strain evidence="5 6">JEL800</strain>
    </source>
</reference>
<feature type="repeat" description="WD" evidence="4">
    <location>
        <begin position="68"/>
        <end position="110"/>
    </location>
</feature>
<dbReference type="Proteomes" id="UP000193642">
    <property type="component" value="Unassembled WGS sequence"/>
</dbReference>
<dbReference type="AlphaFoldDB" id="A0A1Y2CHW1"/>
<dbReference type="InterPro" id="IPR015943">
    <property type="entry name" value="WD40/YVTN_repeat-like_dom_sf"/>
</dbReference>
<dbReference type="InterPro" id="IPR019775">
    <property type="entry name" value="WD40_repeat_CS"/>
</dbReference>
<dbReference type="STRING" id="329046.A0A1Y2CHW1"/>
<feature type="repeat" description="WD" evidence="4">
    <location>
        <begin position="19"/>
        <end position="52"/>
    </location>
</feature>
<keyword evidence="2" id="KW-0677">Repeat</keyword>
<keyword evidence="1 4" id="KW-0853">WD repeat</keyword>
<evidence type="ECO:0000256" key="2">
    <source>
        <dbReference type="ARBA" id="ARBA00022737"/>
    </source>
</evidence>
<dbReference type="GO" id="GO:0006406">
    <property type="term" value="P:mRNA export from nucleus"/>
    <property type="evidence" value="ECO:0007669"/>
    <property type="project" value="InterPro"/>
</dbReference>
<evidence type="ECO:0000256" key="4">
    <source>
        <dbReference type="PROSITE-ProRule" id="PRU00221"/>
    </source>
</evidence>